<evidence type="ECO:0000256" key="7">
    <source>
        <dbReference type="SAM" id="Phobius"/>
    </source>
</evidence>
<dbReference type="InterPro" id="IPR010432">
    <property type="entry name" value="RDD"/>
</dbReference>
<dbReference type="PANTHER" id="PTHR36115:SF10">
    <property type="entry name" value="RDD DOMAIN-CONTAINING PROTEIN"/>
    <property type="match status" value="1"/>
</dbReference>
<feature type="region of interest" description="Disordered" evidence="6">
    <location>
        <begin position="25"/>
        <end position="60"/>
    </location>
</feature>
<evidence type="ECO:0000313" key="10">
    <source>
        <dbReference type="EMBL" id="MBM0108812.1"/>
    </source>
</evidence>
<protein>
    <submittedName>
        <fullName evidence="10">RDD family protein</fullName>
    </submittedName>
</protein>
<dbReference type="PANTHER" id="PTHR36115">
    <property type="entry name" value="PROLINE-RICH ANTIGEN HOMOLOG-RELATED"/>
    <property type="match status" value="1"/>
</dbReference>
<evidence type="ECO:0000256" key="6">
    <source>
        <dbReference type="SAM" id="MobiDB-lite"/>
    </source>
</evidence>
<dbReference type="EMBL" id="JAEVLS010000010">
    <property type="protein sequence ID" value="MBM0108812.1"/>
    <property type="molecule type" value="Genomic_DNA"/>
</dbReference>
<reference evidence="10 11" key="1">
    <citation type="journal article" date="2021" name="Int. J. Syst. Evol. Microbiol.">
        <title>Steroidobacter gossypii sp. nov., isolated from soil of cotton cropping field.</title>
        <authorList>
            <person name="Huang R."/>
            <person name="Yang S."/>
            <person name="Zhen C."/>
            <person name="Liu W."/>
        </authorList>
    </citation>
    <scope>NUCLEOTIDE SEQUENCE [LARGE SCALE GENOMIC DNA]</scope>
    <source>
        <strain evidence="10 11">S1-65</strain>
    </source>
</reference>
<feature type="compositionally biased region" description="Basic and acidic residues" evidence="6">
    <location>
        <begin position="44"/>
        <end position="54"/>
    </location>
</feature>
<keyword evidence="5 7" id="KW-0472">Membrane</keyword>
<keyword evidence="4 7" id="KW-1133">Transmembrane helix</keyword>
<feature type="transmembrane region" description="Helical" evidence="7">
    <location>
        <begin position="311"/>
        <end position="331"/>
    </location>
</feature>
<evidence type="ECO:0000256" key="1">
    <source>
        <dbReference type="ARBA" id="ARBA00004651"/>
    </source>
</evidence>
<comment type="subcellular location">
    <subcellularLocation>
        <location evidence="1">Cell membrane</location>
        <topology evidence="1">Multi-pass membrane protein</topology>
    </subcellularLocation>
</comment>
<feature type="transmembrane region" description="Helical" evidence="7">
    <location>
        <begin position="483"/>
        <end position="506"/>
    </location>
</feature>
<feature type="chain" id="PRO_5045442371" evidence="8">
    <location>
        <begin position="26"/>
        <end position="532"/>
    </location>
</feature>
<dbReference type="Pfam" id="PF06271">
    <property type="entry name" value="RDD"/>
    <property type="match status" value="1"/>
</dbReference>
<evidence type="ECO:0000256" key="8">
    <source>
        <dbReference type="SAM" id="SignalP"/>
    </source>
</evidence>
<dbReference type="RefSeq" id="WP_203170984.1">
    <property type="nucleotide sequence ID" value="NZ_JAEVLS010000010.1"/>
</dbReference>
<evidence type="ECO:0000256" key="5">
    <source>
        <dbReference type="ARBA" id="ARBA00023136"/>
    </source>
</evidence>
<feature type="domain" description="RDD" evidence="9">
    <location>
        <begin position="442"/>
        <end position="519"/>
    </location>
</feature>
<evidence type="ECO:0000256" key="2">
    <source>
        <dbReference type="ARBA" id="ARBA00022475"/>
    </source>
</evidence>
<feature type="compositionally biased region" description="Pro residues" evidence="6">
    <location>
        <begin position="28"/>
        <end position="38"/>
    </location>
</feature>
<keyword evidence="2" id="KW-1003">Cell membrane</keyword>
<dbReference type="InterPro" id="IPR051791">
    <property type="entry name" value="Pra-immunoreactive"/>
</dbReference>
<feature type="transmembrane region" description="Helical" evidence="7">
    <location>
        <begin position="211"/>
        <end position="230"/>
    </location>
</feature>
<feature type="transmembrane region" description="Helical" evidence="7">
    <location>
        <begin position="337"/>
        <end position="357"/>
    </location>
</feature>
<evidence type="ECO:0000313" key="11">
    <source>
        <dbReference type="Proteomes" id="UP000661077"/>
    </source>
</evidence>
<gene>
    <name evidence="10" type="ORF">JM946_29115</name>
</gene>
<organism evidence="10 11">
    <name type="scientific">Steroidobacter gossypii</name>
    <dbReference type="NCBI Taxonomy" id="2805490"/>
    <lineage>
        <taxon>Bacteria</taxon>
        <taxon>Pseudomonadati</taxon>
        <taxon>Pseudomonadota</taxon>
        <taxon>Gammaproteobacteria</taxon>
        <taxon>Steroidobacterales</taxon>
        <taxon>Steroidobacteraceae</taxon>
        <taxon>Steroidobacter</taxon>
    </lineage>
</organism>
<accession>A0ABS1X6F3</accession>
<evidence type="ECO:0000256" key="4">
    <source>
        <dbReference type="ARBA" id="ARBA00022989"/>
    </source>
</evidence>
<name>A0ABS1X6F3_9GAMM</name>
<feature type="transmembrane region" description="Helical" evidence="7">
    <location>
        <begin position="441"/>
        <end position="471"/>
    </location>
</feature>
<evidence type="ECO:0000259" key="9">
    <source>
        <dbReference type="Pfam" id="PF06271"/>
    </source>
</evidence>
<comment type="caution">
    <text evidence="10">The sequence shown here is derived from an EMBL/GenBank/DDBJ whole genome shotgun (WGS) entry which is preliminary data.</text>
</comment>
<evidence type="ECO:0000256" key="3">
    <source>
        <dbReference type="ARBA" id="ARBA00022692"/>
    </source>
</evidence>
<sequence>MKRLFHKWLLIAMLAGIGGAHLAMAQEPPAPPAPPAEPAEPQLEVERDESVERTTRHRDRHQHEYVIVHVGDDSRLPAGEYAHSVVSIFGSASSAGEVEEAVVAILGNASATGPVGDAVVAIFGDVYVDAEVGHDVVAMMGNVKLGPNAVVHGELVSVGGAITRDPAAVVHGPQQQISFGQHFGRLEWLKPWFESALLYGRPLAFESSLGWAWWLAAGFLALYVVLALMFDQGMQRCVTTLEEKPAQTVLASVLAVLFTPVLIMILAVTVIGIPILPFLLLGLFCAGLFGKAAVLATIGRRITRFTGIAPFSHVAFATLIGGLIVLLLYVVPVFGFIVFNLIGVLGLGVVVYTLMLAMRSNHAPVAAPAASMPGAPGVVSEGVVGDGTVPPSSQAPSPPRPSNVELAAQPRAGFWIRAGALALDALLVILIVNVLEPADDFFALLLATYGAVMWKLRGTTIGGIICNLRVVRTDGQEIGWETAIVRALGCFLSFIPLGLGFIWMVFDNNRQTWHDKIAGTVVVRVPRSQPLT</sequence>
<proteinExistence type="predicted"/>
<feature type="transmembrane region" description="Helical" evidence="7">
    <location>
        <begin position="279"/>
        <end position="299"/>
    </location>
</feature>
<feature type="transmembrane region" description="Helical" evidence="7">
    <location>
        <begin position="414"/>
        <end position="435"/>
    </location>
</feature>
<feature type="transmembrane region" description="Helical" evidence="7">
    <location>
        <begin position="250"/>
        <end position="273"/>
    </location>
</feature>
<keyword evidence="8" id="KW-0732">Signal</keyword>
<keyword evidence="3 7" id="KW-0812">Transmembrane</keyword>
<feature type="signal peptide" evidence="8">
    <location>
        <begin position="1"/>
        <end position="25"/>
    </location>
</feature>
<dbReference type="Proteomes" id="UP000661077">
    <property type="component" value="Unassembled WGS sequence"/>
</dbReference>
<keyword evidence="11" id="KW-1185">Reference proteome</keyword>